<evidence type="ECO:0000313" key="2">
    <source>
        <dbReference type="Proteomes" id="UP000799118"/>
    </source>
</evidence>
<dbReference type="OrthoDB" id="2788229at2759"/>
<sequence length="397" mass="44736">MMERRVPNELVDCILDNLYFDKATLLNCALVGRAWLPSSQRRIFREVILDQDFTSVAPHALVDAYLKTTRHLDTLFAEKPYLASYVRSLELRSFTQSSKAVCTTTASLVRRLSNLNSLSFDYVHWESMPALLKAALTDICQAPSITRFSAVDFYTPSFAKLASLLSHMRNLKMLHVSIYNGHIGWNVPNSSSFQKASHPPRSIQLDELQLHNVPGLMPWFQRDWCPFETRDLNSLVITGEVDMANLQYFGTDLRELTLGYTGNLDVNLAHLVDIRSLSLVRLYQADATSIVPWVEALFKSLLNPDGNLFPLQHLTIALRINPLQPHHWDPWAAIDALLGKPEFASLKTVDFRLYPVPESWTSGGFPKIPGSVSKLLIDKLPFLEGSGKLVVQIGSLD</sequence>
<organism evidence="1 2">
    <name type="scientific">Gymnopus androsaceus JB14</name>
    <dbReference type="NCBI Taxonomy" id="1447944"/>
    <lineage>
        <taxon>Eukaryota</taxon>
        <taxon>Fungi</taxon>
        <taxon>Dikarya</taxon>
        <taxon>Basidiomycota</taxon>
        <taxon>Agaricomycotina</taxon>
        <taxon>Agaricomycetes</taxon>
        <taxon>Agaricomycetidae</taxon>
        <taxon>Agaricales</taxon>
        <taxon>Marasmiineae</taxon>
        <taxon>Omphalotaceae</taxon>
        <taxon>Gymnopus</taxon>
    </lineage>
</organism>
<reference evidence="1" key="1">
    <citation type="journal article" date="2019" name="Environ. Microbiol.">
        <title>Fungal ecological strategies reflected in gene transcription - a case study of two litter decomposers.</title>
        <authorList>
            <person name="Barbi F."/>
            <person name="Kohler A."/>
            <person name="Barry K."/>
            <person name="Baskaran P."/>
            <person name="Daum C."/>
            <person name="Fauchery L."/>
            <person name="Ihrmark K."/>
            <person name="Kuo A."/>
            <person name="LaButti K."/>
            <person name="Lipzen A."/>
            <person name="Morin E."/>
            <person name="Grigoriev I.V."/>
            <person name="Henrissat B."/>
            <person name="Lindahl B."/>
            <person name="Martin F."/>
        </authorList>
    </citation>
    <scope>NUCLEOTIDE SEQUENCE</scope>
    <source>
        <strain evidence="1">JB14</strain>
    </source>
</reference>
<dbReference type="Proteomes" id="UP000799118">
    <property type="component" value="Unassembled WGS sequence"/>
</dbReference>
<evidence type="ECO:0000313" key="1">
    <source>
        <dbReference type="EMBL" id="KAE9394292.1"/>
    </source>
</evidence>
<dbReference type="EMBL" id="ML769553">
    <property type="protein sequence ID" value="KAE9394292.1"/>
    <property type="molecule type" value="Genomic_DNA"/>
</dbReference>
<protein>
    <recommendedName>
        <fullName evidence="3">F-box domain-containing protein</fullName>
    </recommendedName>
</protein>
<gene>
    <name evidence="1" type="ORF">BT96DRAFT_998673</name>
</gene>
<proteinExistence type="predicted"/>
<accession>A0A6A4H7V8</accession>
<dbReference type="SUPFAM" id="SSF52047">
    <property type="entry name" value="RNI-like"/>
    <property type="match status" value="1"/>
</dbReference>
<evidence type="ECO:0008006" key="3">
    <source>
        <dbReference type="Google" id="ProtNLM"/>
    </source>
</evidence>
<name>A0A6A4H7V8_9AGAR</name>
<keyword evidence="2" id="KW-1185">Reference proteome</keyword>
<dbReference type="AlphaFoldDB" id="A0A6A4H7V8"/>